<evidence type="ECO:0000313" key="1">
    <source>
        <dbReference type="EMBL" id="KAG0561734.1"/>
    </source>
</evidence>
<dbReference type="EMBL" id="CM026430">
    <property type="protein sequence ID" value="KAG0561734.1"/>
    <property type="molecule type" value="Genomic_DNA"/>
</dbReference>
<keyword evidence="2" id="KW-1185">Reference proteome</keyword>
<protein>
    <submittedName>
        <fullName evidence="1">Uncharacterized protein</fullName>
    </submittedName>
</protein>
<reference evidence="1" key="1">
    <citation type="submission" date="2020-06" db="EMBL/GenBank/DDBJ databases">
        <title>WGS assembly of Ceratodon purpureus strain R40.</title>
        <authorList>
            <person name="Carey S.B."/>
            <person name="Jenkins J."/>
            <person name="Shu S."/>
            <person name="Lovell J.T."/>
            <person name="Sreedasyam A."/>
            <person name="Maumus F."/>
            <person name="Tiley G.P."/>
            <person name="Fernandez-Pozo N."/>
            <person name="Barry K."/>
            <person name="Chen C."/>
            <person name="Wang M."/>
            <person name="Lipzen A."/>
            <person name="Daum C."/>
            <person name="Saski C.A."/>
            <person name="Payton A.C."/>
            <person name="Mcbreen J.C."/>
            <person name="Conrad R.E."/>
            <person name="Kollar L.M."/>
            <person name="Olsson S."/>
            <person name="Huttunen S."/>
            <person name="Landis J.B."/>
            <person name="Wickett N.J."/>
            <person name="Johnson M.G."/>
            <person name="Rensing S.A."/>
            <person name="Grimwood J."/>
            <person name="Schmutz J."/>
            <person name="Mcdaniel S.F."/>
        </authorList>
    </citation>
    <scope>NUCLEOTIDE SEQUENCE</scope>
    <source>
        <strain evidence="1">R40</strain>
    </source>
</reference>
<comment type="caution">
    <text evidence="1">The sequence shown here is derived from an EMBL/GenBank/DDBJ whole genome shotgun (WGS) entry which is preliminary data.</text>
</comment>
<sequence length="149" mass="17181">MDDMRLDLDGLRMGKEDFKLEMNEETIPCHTSFVNETDSDIEITYNGASYALKSQRDVNVYWLDYDRVDTLNPPQLWVTGIELAHNISLESLYSSNKISIFKAVNNIYSFRTLSVRGLKEELGKCLEETLCSTKMVLSRMEEILNKVII</sequence>
<dbReference type="AlphaFoldDB" id="A0A8T0GUB1"/>
<proteinExistence type="predicted"/>
<evidence type="ECO:0000313" key="2">
    <source>
        <dbReference type="Proteomes" id="UP000822688"/>
    </source>
</evidence>
<dbReference type="Proteomes" id="UP000822688">
    <property type="component" value="Chromosome 9"/>
</dbReference>
<gene>
    <name evidence="1" type="ORF">KC19_9G086900</name>
</gene>
<name>A0A8T0GUB1_CERPU</name>
<organism evidence="1 2">
    <name type="scientific">Ceratodon purpureus</name>
    <name type="common">Fire moss</name>
    <name type="synonym">Dicranum purpureum</name>
    <dbReference type="NCBI Taxonomy" id="3225"/>
    <lineage>
        <taxon>Eukaryota</taxon>
        <taxon>Viridiplantae</taxon>
        <taxon>Streptophyta</taxon>
        <taxon>Embryophyta</taxon>
        <taxon>Bryophyta</taxon>
        <taxon>Bryophytina</taxon>
        <taxon>Bryopsida</taxon>
        <taxon>Dicranidae</taxon>
        <taxon>Pseudoditrichales</taxon>
        <taxon>Ditrichaceae</taxon>
        <taxon>Ceratodon</taxon>
    </lineage>
</organism>
<accession>A0A8T0GUB1</accession>